<dbReference type="Proteomes" id="UP000286746">
    <property type="component" value="Unassembled WGS sequence"/>
</dbReference>
<gene>
    <name evidence="2" type="ORF">GKJPGBOP_07993</name>
</gene>
<protein>
    <submittedName>
        <fullName evidence="2">Uncharacterized protein</fullName>
    </submittedName>
</protein>
<feature type="region of interest" description="Disordered" evidence="1">
    <location>
        <begin position="1"/>
        <end position="21"/>
    </location>
</feature>
<dbReference type="EMBL" id="BHZD01000001">
    <property type="protein sequence ID" value="GCD48197.1"/>
    <property type="molecule type" value="Genomic_DNA"/>
</dbReference>
<organism evidence="2 3">
    <name type="scientific">Streptomyces paromomycinus</name>
    <name type="common">Streptomyces rimosus subsp. paromomycinus</name>
    <dbReference type="NCBI Taxonomy" id="92743"/>
    <lineage>
        <taxon>Bacteria</taxon>
        <taxon>Bacillati</taxon>
        <taxon>Actinomycetota</taxon>
        <taxon>Actinomycetes</taxon>
        <taxon>Kitasatosporales</taxon>
        <taxon>Streptomycetaceae</taxon>
        <taxon>Streptomyces</taxon>
    </lineage>
</organism>
<dbReference type="PROSITE" id="PS51257">
    <property type="entry name" value="PROKAR_LIPOPROTEIN"/>
    <property type="match status" value="1"/>
</dbReference>
<sequence length="59" mass="6335">MHLIVDRNGLPLPGTPSASSPVTAIGCSLTRHLMKRLLKRTSWVHALVPPLGVVLQARA</sequence>
<keyword evidence="3" id="KW-1185">Reference proteome</keyword>
<dbReference type="AlphaFoldDB" id="A0A401WFU1"/>
<evidence type="ECO:0000313" key="2">
    <source>
        <dbReference type="EMBL" id="GCD48197.1"/>
    </source>
</evidence>
<evidence type="ECO:0000256" key="1">
    <source>
        <dbReference type="SAM" id="MobiDB-lite"/>
    </source>
</evidence>
<accession>A0A401WFU1</accession>
<name>A0A401WFU1_STREY</name>
<reference evidence="2 3" key="1">
    <citation type="submission" date="2018-11" db="EMBL/GenBank/DDBJ databases">
        <title>Whole genome sequence of Streptomyces paromomycinus NBRC 15454(T).</title>
        <authorList>
            <person name="Komaki H."/>
            <person name="Tamura T."/>
        </authorList>
    </citation>
    <scope>NUCLEOTIDE SEQUENCE [LARGE SCALE GENOMIC DNA]</scope>
    <source>
        <strain evidence="2 3">NBRC 15454</strain>
    </source>
</reference>
<proteinExistence type="predicted"/>
<comment type="caution">
    <text evidence="2">The sequence shown here is derived from an EMBL/GenBank/DDBJ whole genome shotgun (WGS) entry which is preliminary data.</text>
</comment>
<evidence type="ECO:0000313" key="3">
    <source>
        <dbReference type="Proteomes" id="UP000286746"/>
    </source>
</evidence>